<gene>
    <name evidence="9" type="ORF">LLEC1_07105</name>
</gene>
<name>A0A179I2H0_CORDF</name>
<dbReference type="PANTHER" id="PTHR41391">
    <property type="entry name" value="RESTRICTION OF TELOMERE CAPPING PROTEIN 4"/>
    <property type="match status" value="1"/>
</dbReference>
<sequence>MKREESFNPGYYGPRGFNAMCDYLVGEFSGVLKKRAVDDRVIAGRGSAAFIQAVLVAELGVRLIMDDMRLSETKARQLMEHSKVLGELVQPEIER</sequence>
<reference evidence="9 10" key="1">
    <citation type="submission" date="2016-03" db="EMBL/GenBank/DDBJ databases">
        <title>Fine-scale spatial genetic structure of a fungal parasite of coffee scale insects.</title>
        <authorList>
            <person name="Jackson D."/>
            <person name="Zemenick K.A."/>
            <person name="Malloure B."/>
            <person name="Quandt C.A."/>
            <person name="James T.Y."/>
        </authorList>
    </citation>
    <scope>NUCLEOTIDE SEQUENCE [LARGE SCALE GENOMIC DNA]</scope>
    <source>
        <strain evidence="9 10">UM487</strain>
    </source>
</reference>
<dbReference type="Proteomes" id="UP000243081">
    <property type="component" value="Unassembled WGS sequence"/>
</dbReference>
<dbReference type="PANTHER" id="PTHR41391:SF1">
    <property type="entry name" value="RESTRICTION OF TELOMERE CAPPING PROTEIN 4"/>
    <property type="match status" value="1"/>
</dbReference>
<dbReference type="GO" id="GO:0005634">
    <property type="term" value="C:nucleus"/>
    <property type="evidence" value="ECO:0007669"/>
    <property type="project" value="UniProtKB-SubCell"/>
</dbReference>
<dbReference type="InterPro" id="IPR028094">
    <property type="entry name" value="RTC4_C"/>
</dbReference>
<keyword evidence="7" id="KW-0539">Nucleus</keyword>
<evidence type="ECO:0000256" key="2">
    <source>
        <dbReference type="ARBA" id="ARBA00004123"/>
    </source>
</evidence>
<feature type="domain" description="Restriction of telomere capping protein 4 C-terminal" evidence="8">
    <location>
        <begin position="1"/>
        <end position="92"/>
    </location>
</feature>
<evidence type="ECO:0000256" key="4">
    <source>
        <dbReference type="ARBA" id="ARBA00009461"/>
    </source>
</evidence>
<evidence type="ECO:0000256" key="6">
    <source>
        <dbReference type="ARBA" id="ARBA00022490"/>
    </source>
</evidence>
<evidence type="ECO:0000256" key="1">
    <source>
        <dbReference type="ARBA" id="ARBA00002738"/>
    </source>
</evidence>
<dbReference type="EMBL" id="LUKN01004517">
    <property type="protein sequence ID" value="OAQ95899.1"/>
    <property type="molecule type" value="Genomic_DNA"/>
</dbReference>
<comment type="function">
    <text evidence="1">May be involved in a process influencing telomere capping.</text>
</comment>
<evidence type="ECO:0000256" key="3">
    <source>
        <dbReference type="ARBA" id="ARBA00004496"/>
    </source>
</evidence>
<proteinExistence type="inferred from homology"/>
<dbReference type="Pfam" id="PF14474">
    <property type="entry name" value="RTC4"/>
    <property type="match status" value="1"/>
</dbReference>
<organism evidence="9 10">
    <name type="scientific">Cordyceps confragosa</name>
    <name type="common">Lecanicillium lecanii</name>
    <dbReference type="NCBI Taxonomy" id="2714763"/>
    <lineage>
        <taxon>Eukaryota</taxon>
        <taxon>Fungi</taxon>
        <taxon>Dikarya</taxon>
        <taxon>Ascomycota</taxon>
        <taxon>Pezizomycotina</taxon>
        <taxon>Sordariomycetes</taxon>
        <taxon>Hypocreomycetidae</taxon>
        <taxon>Hypocreales</taxon>
        <taxon>Cordycipitaceae</taxon>
        <taxon>Akanthomyces</taxon>
    </lineage>
</organism>
<keyword evidence="10" id="KW-1185">Reference proteome</keyword>
<comment type="caution">
    <text evidence="9">The sequence shown here is derived from an EMBL/GenBank/DDBJ whole genome shotgun (WGS) entry which is preliminary data.</text>
</comment>
<evidence type="ECO:0000313" key="9">
    <source>
        <dbReference type="EMBL" id="OAQ95899.1"/>
    </source>
</evidence>
<evidence type="ECO:0000256" key="7">
    <source>
        <dbReference type="ARBA" id="ARBA00023242"/>
    </source>
</evidence>
<comment type="similarity">
    <text evidence="4">Belongs to the RTC4 family.</text>
</comment>
<evidence type="ECO:0000259" key="8">
    <source>
        <dbReference type="SMART" id="SM01312"/>
    </source>
</evidence>
<comment type="subcellular location">
    <subcellularLocation>
        <location evidence="3">Cytoplasm</location>
    </subcellularLocation>
    <subcellularLocation>
        <location evidence="2">Nucleus</location>
    </subcellularLocation>
</comment>
<dbReference type="InterPro" id="IPR039024">
    <property type="entry name" value="RTC4"/>
</dbReference>
<evidence type="ECO:0000313" key="10">
    <source>
        <dbReference type="Proteomes" id="UP000243081"/>
    </source>
</evidence>
<dbReference type="OrthoDB" id="128308at2759"/>
<dbReference type="GO" id="GO:0005737">
    <property type="term" value="C:cytoplasm"/>
    <property type="evidence" value="ECO:0007669"/>
    <property type="project" value="UniProtKB-SubCell"/>
</dbReference>
<evidence type="ECO:0000256" key="5">
    <source>
        <dbReference type="ARBA" id="ARBA00015162"/>
    </source>
</evidence>
<accession>A0A179I2H0</accession>
<protein>
    <recommendedName>
        <fullName evidence="5">Restriction of telomere capping protein 4</fullName>
    </recommendedName>
</protein>
<keyword evidence="6" id="KW-0963">Cytoplasm</keyword>
<dbReference type="AlphaFoldDB" id="A0A179I2H0"/>
<dbReference type="SMART" id="SM01312">
    <property type="entry name" value="RTC4"/>
    <property type="match status" value="1"/>
</dbReference>